<feature type="domain" description="BZIP" evidence="8">
    <location>
        <begin position="287"/>
        <end position="350"/>
    </location>
</feature>
<dbReference type="Proteomes" id="UP000594260">
    <property type="component" value="Unplaced"/>
</dbReference>
<dbReference type="RefSeq" id="XP_022648306.1">
    <property type="nucleotide sequence ID" value="XM_022792571.1"/>
</dbReference>
<dbReference type="SMART" id="SM00338">
    <property type="entry name" value="BRLZ"/>
    <property type="match status" value="1"/>
</dbReference>
<dbReference type="EnsemblMetazoa" id="XM_022792571">
    <property type="protein sequence ID" value="XP_022648306"/>
    <property type="gene ID" value="LOC111244955"/>
</dbReference>
<dbReference type="InterPro" id="IPR046347">
    <property type="entry name" value="bZIP_sf"/>
</dbReference>
<keyword evidence="4" id="KW-0804">Transcription</keyword>
<feature type="region of interest" description="Disordered" evidence="7">
    <location>
        <begin position="189"/>
        <end position="220"/>
    </location>
</feature>
<accession>A0A7M7JIW2</accession>
<dbReference type="Gene3D" id="1.20.5.170">
    <property type="match status" value="1"/>
</dbReference>
<evidence type="ECO:0000256" key="6">
    <source>
        <dbReference type="SAM" id="Coils"/>
    </source>
</evidence>
<dbReference type="EnsemblMetazoa" id="XM_022792573">
    <property type="protein sequence ID" value="XP_022648308"/>
    <property type="gene ID" value="LOC111244955"/>
</dbReference>
<evidence type="ECO:0000256" key="1">
    <source>
        <dbReference type="ARBA" id="ARBA00004123"/>
    </source>
</evidence>
<dbReference type="OrthoDB" id="674948at2759"/>
<reference evidence="9" key="1">
    <citation type="submission" date="2021-01" db="UniProtKB">
        <authorList>
            <consortium name="EnsemblMetazoa"/>
        </authorList>
    </citation>
    <scope>IDENTIFICATION</scope>
</reference>
<dbReference type="PANTHER" id="PTHR46004:SF3">
    <property type="entry name" value="CYCLIC AMP RESPONSE ELEMENT-BINDING PROTEIN A"/>
    <property type="match status" value="1"/>
</dbReference>
<evidence type="ECO:0000259" key="8">
    <source>
        <dbReference type="PROSITE" id="PS50217"/>
    </source>
</evidence>
<dbReference type="GO" id="GO:0000981">
    <property type="term" value="F:DNA-binding transcription factor activity, RNA polymerase II-specific"/>
    <property type="evidence" value="ECO:0007669"/>
    <property type="project" value="TreeGrafter"/>
</dbReference>
<dbReference type="GO" id="GO:0005634">
    <property type="term" value="C:nucleus"/>
    <property type="evidence" value="ECO:0007669"/>
    <property type="project" value="UniProtKB-SubCell"/>
</dbReference>
<keyword evidence="5" id="KW-0539">Nucleus</keyword>
<comment type="subcellular location">
    <subcellularLocation>
        <location evidence="1">Nucleus</location>
    </subcellularLocation>
</comment>
<dbReference type="PANTHER" id="PTHR46004">
    <property type="entry name" value="CYCLIC AMP RESPONSE ELEMENT-BINDING PROTEIN A"/>
    <property type="match status" value="1"/>
</dbReference>
<evidence type="ECO:0000256" key="3">
    <source>
        <dbReference type="ARBA" id="ARBA00023125"/>
    </source>
</evidence>
<sequence>MDCEEEWLLGDVDDSISGGTSLPNPILFEDRMISDSVEYEHSYSNANGAQQNKTTVTAPIGIIIKTEKDLDDECYPAVPLLSATGQGVFVKSEAVVPPPVLPFPAQAVSPIPIPPPPYTAHALQNVTPGIVSGRILCCTTTTSSNVQDSKVSKNRLLATALSTPPLASLLRQATTSTQSLPVAVTQVKVELPLPPTPPSSTSSSNESESDGCASPLHPGTTNVIAGQQLVNALKRRVAVTTESYNLGADSSTTHGVLALTEEEKRTLIAEGYPVPQKLPLTKAEERSLKKIRRKIKNKISAQESRRKKKEYMDALERRVEQLSADSRDMRRLCDSLEEANKILRQQLHLLQQRSVEGAAIIVETIGICEDNGTGATDQEALIEGEEMLCEPMGDIVAEEEIINIGEDVG</sequence>
<dbReference type="PROSITE" id="PS00036">
    <property type="entry name" value="BZIP_BASIC"/>
    <property type="match status" value="1"/>
</dbReference>
<organism evidence="9 10">
    <name type="scientific">Varroa destructor</name>
    <name type="common">Honeybee mite</name>
    <dbReference type="NCBI Taxonomy" id="109461"/>
    <lineage>
        <taxon>Eukaryota</taxon>
        <taxon>Metazoa</taxon>
        <taxon>Ecdysozoa</taxon>
        <taxon>Arthropoda</taxon>
        <taxon>Chelicerata</taxon>
        <taxon>Arachnida</taxon>
        <taxon>Acari</taxon>
        <taxon>Parasitiformes</taxon>
        <taxon>Mesostigmata</taxon>
        <taxon>Gamasina</taxon>
        <taxon>Dermanyssoidea</taxon>
        <taxon>Varroidae</taxon>
        <taxon>Varroa</taxon>
    </lineage>
</organism>
<dbReference type="AlphaFoldDB" id="A0A7M7JIW2"/>
<proteinExistence type="predicted"/>
<dbReference type="EnsemblMetazoa" id="XM_022792575">
    <property type="protein sequence ID" value="XP_022648310"/>
    <property type="gene ID" value="LOC111244955"/>
</dbReference>
<keyword evidence="6" id="KW-0175">Coiled coil</keyword>
<dbReference type="GeneID" id="111244955"/>
<evidence type="ECO:0000256" key="7">
    <source>
        <dbReference type="SAM" id="MobiDB-lite"/>
    </source>
</evidence>
<dbReference type="Pfam" id="PF00170">
    <property type="entry name" value="bZIP_1"/>
    <property type="match status" value="1"/>
</dbReference>
<name>A0A7M7JIW2_VARDE</name>
<evidence type="ECO:0000313" key="9">
    <source>
        <dbReference type="EnsemblMetazoa" id="XP_022648306"/>
    </source>
</evidence>
<keyword evidence="2" id="KW-0805">Transcription regulation</keyword>
<dbReference type="InterPro" id="IPR004827">
    <property type="entry name" value="bZIP"/>
</dbReference>
<protein>
    <recommendedName>
        <fullName evidence="8">BZIP domain-containing protein</fullName>
    </recommendedName>
</protein>
<evidence type="ECO:0000256" key="5">
    <source>
        <dbReference type="ARBA" id="ARBA00023242"/>
    </source>
</evidence>
<dbReference type="KEGG" id="vde:111244955"/>
<dbReference type="SUPFAM" id="SSF57959">
    <property type="entry name" value="Leucine zipper domain"/>
    <property type="match status" value="1"/>
</dbReference>
<dbReference type="RefSeq" id="XP_022648311.1">
    <property type="nucleotide sequence ID" value="XM_022792576.1"/>
</dbReference>
<dbReference type="RefSeq" id="XP_022648308.1">
    <property type="nucleotide sequence ID" value="XM_022792573.1"/>
</dbReference>
<keyword evidence="3" id="KW-0238">DNA-binding</keyword>
<evidence type="ECO:0000313" key="10">
    <source>
        <dbReference type="Proteomes" id="UP000594260"/>
    </source>
</evidence>
<dbReference type="EnsemblMetazoa" id="XM_022792576">
    <property type="protein sequence ID" value="XP_022648311"/>
    <property type="gene ID" value="LOC111244955"/>
</dbReference>
<feature type="coiled-coil region" evidence="6">
    <location>
        <begin position="305"/>
        <end position="353"/>
    </location>
</feature>
<dbReference type="RefSeq" id="XP_022648309.1">
    <property type="nucleotide sequence ID" value="XM_022792574.1"/>
</dbReference>
<evidence type="ECO:0000256" key="4">
    <source>
        <dbReference type="ARBA" id="ARBA00023163"/>
    </source>
</evidence>
<evidence type="ECO:0000256" key="2">
    <source>
        <dbReference type="ARBA" id="ARBA00023015"/>
    </source>
</evidence>
<dbReference type="PROSITE" id="PS50217">
    <property type="entry name" value="BZIP"/>
    <property type="match status" value="1"/>
</dbReference>
<dbReference type="InParanoid" id="A0A7M7JIW2"/>
<keyword evidence="10" id="KW-1185">Reference proteome</keyword>
<dbReference type="RefSeq" id="XP_022648310.1">
    <property type="nucleotide sequence ID" value="XM_022792575.1"/>
</dbReference>
<dbReference type="EnsemblMetazoa" id="XM_022792574">
    <property type="protein sequence ID" value="XP_022648309"/>
    <property type="gene ID" value="LOC111244955"/>
</dbReference>
<dbReference type="GO" id="GO:0035497">
    <property type="term" value="F:cAMP response element binding"/>
    <property type="evidence" value="ECO:0007669"/>
    <property type="project" value="TreeGrafter"/>
</dbReference>